<evidence type="ECO:0000259" key="8">
    <source>
        <dbReference type="Pfam" id="PF01328"/>
    </source>
</evidence>
<dbReference type="AlphaFoldDB" id="A0A2S4UST5"/>
<keyword evidence="3" id="KW-0349">Heme</keyword>
<evidence type="ECO:0000313" key="10">
    <source>
        <dbReference type="Proteomes" id="UP000238274"/>
    </source>
</evidence>
<dbReference type="PANTHER" id="PTHR33577:SF18">
    <property type="entry name" value="HEME HALOPEROXIDASE FAMILY PROFILE DOMAIN-CONTAINING PROTEIN"/>
    <property type="match status" value="1"/>
</dbReference>
<dbReference type="GO" id="GO:0046872">
    <property type="term" value="F:metal ion binding"/>
    <property type="evidence" value="ECO:0007669"/>
    <property type="project" value="UniProtKB-KW"/>
</dbReference>
<name>A0A2S4UST5_9BASI</name>
<evidence type="ECO:0000256" key="4">
    <source>
        <dbReference type="ARBA" id="ARBA00022723"/>
    </source>
</evidence>
<dbReference type="GO" id="GO:0004601">
    <property type="term" value="F:peroxidase activity"/>
    <property type="evidence" value="ECO:0007669"/>
    <property type="project" value="UniProtKB-KW"/>
</dbReference>
<dbReference type="SUPFAM" id="SSF47571">
    <property type="entry name" value="Cloroperoxidase"/>
    <property type="match status" value="1"/>
</dbReference>
<reference evidence="10" key="3">
    <citation type="journal article" date="2018" name="Mol. Plant Microbe Interact.">
        <title>Genome sequence resources for the wheat stripe rust pathogen (Puccinia striiformis f. sp. tritici) and the barley stripe rust pathogen (Puccinia striiformis f. sp. hordei).</title>
        <authorList>
            <person name="Xia C."/>
            <person name="Wang M."/>
            <person name="Yin C."/>
            <person name="Cornejo O.E."/>
            <person name="Hulbert S.H."/>
            <person name="Chen X."/>
        </authorList>
    </citation>
    <scope>NUCLEOTIDE SEQUENCE [LARGE SCALE GENOMIC DNA]</scope>
    <source>
        <strain evidence="10">93TX-2</strain>
    </source>
</reference>
<dbReference type="Gene3D" id="1.10.489.10">
    <property type="entry name" value="Chloroperoxidase-like"/>
    <property type="match status" value="1"/>
</dbReference>
<dbReference type="EMBL" id="PKSM01000253">
    <property type="protein sequence ID" value="POW00337.1"/>
    <property type="molecule type" value="Genomic_DNA"/>
</dbReference>
<keyword evidence="4" id="KW-0479">Metal-binding</keyword>
<dbReference type="Proteomes" id="UP000238274">
    <property type="component" value="Unassembled WGS sequence"/>
</dbReference>
<feature type="domain" description="Heme haloperoxidase family profile" evidence="8">
    <location>
        <begin position="77"/>
        <end position="105"/>
    </location>
</feature>
<evidence type="ECO:0000256" key="7">
    <source>
        <dbReference type="ARBA" id="ARBA00025795"/>
    </source>
</evidence>
<keyword evidence="2" id="KW-0575">Peroxidase</keyword>
<dbReference type="InterPro" id="IPR000028">
    <property type="entry name" value="Chloroperoxidase"/>
</dbReference>
<keyword evidence="10" id="KW-1185">Reference proteome</keyword>
<dbReference type="VEuPathDB" id="FungiDB:PSHT_13077"/>
<dbReference type="VEuPathDB" id="FungiDB:PSTT_11491"/>
<dbReference type="OrthoDB" id="2500170at2759"/>
<sequence>MLPQIAKYKAEIPRKSYDLRIAKHLPVERDHMDSSRKEPFGGSEAPQWIQEWSRWDGLLPDGHWPSVDRNMDLSLVSRSPCPGLNALANHGIINKSGENLSFHRMPLESVGLTTSVQP</sequence>
<evidence type="ECO:0000256" key="2">
    <source>
        <dbReference type="ARBA" id="ARBA00022559"/>
    </source>
</evidence>
<keyword evidence="6" id="KW-0408">Iron</keyword>
<evidence type="ECO:0000256" key="1">
    <source>
        <dbReference type="ARBA" id="ARBA00001970"/>
    </source>
</evidence>
<evidence type="ECO:0000256" key="6">
    <source>
        <dbReference type="ARBA" id="ARBA00023004"/>
    </source>
</evidence>
<reference evidence="9 10" key="1">
    <citation type="submission" date="2017-12" db="EMBL/GenBank/DDBJ databases">
        <title>Gene loss provides genomic basis for host adaptation in cereal stripe rust fungi.</title>
        <authorList>
            <person name="Xia C."/>
        </authorList>
    </citation>
    <scope>NUCLEOTIDE SEQUENCE [LARGE SCALE GENOMIC DNA]</scope>
    <source>
        <strain evidence="9 10">93TX-2</strain>
    </source>
</reference>
<accession>A0A2S4UST5</accession>
<organism evidence="9 10">
    <name type="scientific">Puccinia striiformis</name>
    <dbReference type="NCBI Taxonomy" id="27350"/>
    <lineage>
        <taxon>Eukaryota</taxon>
        <taxon>Fungi</taxon>
        <taxon>Dikarya</taxon>
        <taxon>Basidiomycota</taxon>
        <taxon>Pucciniomycotina</taxon>
        <taxon>Pucciniomycetes</taxon>
        <taxon>Pucciniales</taxon>
        <taxon>Pucciniaceae</taxon>
        <taxon>Puccinia</taxon>
    </lineage>
</organism>
<evidence type="ECO:0000256" key="5">
    <source>
        <dbReference type="ARBA" id="ARBA00023002"/>
    </source>
</evidence>
<protein>
    <recommendedName>
        <fullName evidence="8">Heme haloperoxidase family profile domain-containing protein</fullName>
    </recommendedName>
</protein>
<dbReference type="Pfam" id="PF01328">
    <property type="entry name" value="Peroxidase_2"/>
    <property type="match status" value="1"/>
</dbReference>
<gene>
    <name evidence="9" type="ORF">PSHT_13077</name>
</gene>
<reference evidence="10" key="2">
    <citation type="journal article" date="2018" name="BMC Genomics">
        <title>Genomic insights into host adaptation between the wheat stripe rust pathogen (Puccinia striiformis f. sp. tritici) and the barley stripe rust pathogen (Puccinia striiformis f. sp. hordei).</title>
        <authorList>
            <person name="Xia C."/>
            <person name="Wang M."/>
            <person name="Yin C."/>
            <person name="Cornejo O.E."/>
            <person name="Hulbert S.H."/>
            <person name="Chen X."/>
        </authorList>
    </citation>
    <scope>NUCLEOTIDE SEQUENCE [LARGE SCALE GENOMIC DNA]</scope>
    <source>
        <strain evidence="10">93TX-2</strain>
    </source>
</reference>
<keyword evidence="5" id="KW-0560">Oxidoreductase</keyword>
<comment type="similarity">
    <text evidence="7">Belongs to the chloroperoxidase family.</text>
</comment>
<dbReference type="InterPro" id="IPR036851">
    <property type="entry name" value="Chloroperoxidase-like_sf"/>
</dbReference>
<proteinExistence type="inferred from homology"/>
<comment type="caution">
    <text evidence="9">The sequence shown here is derived from an EMBL/GenBank/DDBJ whole genome shotgun (WGS) entry which is preliminary data.</text>
</comment>
<dbReference type="PANTHER" id="PTHR33577">
    <property type="entry name" value="STERIGMATOCYSTIN BIOSYNTHESIS PEROXIDASE STCC-RELATED"/>
    <property type="match status" value="1"/>
</dbReference>
<comment type="cofactor">
    <cofactor evidence="1">
        <name>heme b</name>
        <dbReference type="ChEBI" id="CHEBI:60344"/>
    </cofactor>
</comment>
<evidence type="ECO:0000313" key="9">
    <source>
        <dbReference type="EMBL" id="POW00337.1"/>
    </source>
</evidence>
<evidence type="ECO:0000256" key="3">
    <source>
        <dbReference type="ARBA" id="ARBA00022617"/>
    </source>
</evidence>